<keyword evidence="3" id="KW-1185">Reference proteome</keyword>
<proteinExistence type="predicted"/>
<reference evidence="2 3" key="1">
    <citation type="journal article" date="2019" name="Environ. Microbiol.">
        <title>At the nexus of three kingdoms: the genome of the mycorrhizal fungus Gigaspora margarita provides insights into plant, endobacterial and fungal interactions.</title>
        <authorList>
            <person name="Venice F."/>
            <person name="Ghignone S."/>
            <person name="Salvioli di Fossalunga A."/>
            <person name="Amselem J."/>
            <person name="Novero M."/>
            <person name="Xianan X."/>
            <person name="Sedzielewska Toro K."/>
            <person name="Morin E."/>
            <person name="Lipzen A."/>
            <person name="Grigoriev I.V."/>
            <person name="Henrissat B."/>
            <person name="Martin F.M."/>
            <person name="Bonfante P."/>
        </authorList>
    </citation>
    <scope>NUCLEOTIDE SEQUENCE [LARGE SCALE GENOMIC DNA]</scope>
    <source>
        <strain evidence="2 3">BEG34</strain>
    </source>
</reference>
<gene>
    <name evidence="2" type="ORF">F8M41_012657</name>
</gene>
<evidence type="ECO:0000256" key="1">
    <source>
        <dbReference type="SAM" id="MobiDB-lite"/>
    </source>
</evidence>
<accession>A0A8H4AT46</accession>
<dbReference type="AlphaFoldDB" id="A0A8H4AT46"/>
<dbReference type="Proteomes" id="UP000439903">
    <property type="component" value="Unassembled WGS sequence"/>
</dbReference>
<evidence type="ECO:0000313" key="3">
    <source>
        <dbReference type="Proteomes" id="UP000439903"/>
    </source>
</evidence>
<name>A0A8H4AT46_GIGMA</name>
<feature type="compositionally biased region" description="Basic and acidic residues" evidence="1">
    <location>
        <begin position="41"/>
        <end position="53"/>
    </location>
</feature>
<comment type="caution">
    <text evidence="2">The sequence shown here is derived from an EMBL/GenBank/DDBJ whole genome shotgun (WGS) entry which is preliminary data.</text>
</comment>
<organism evidence="2 3">
    <name type="scientific">Gigaspora margarita</name>
    <dbReference type="NCBI Taxonomy" id="4874"/>
    <lineage>
        <taxon>Eukaryota</taxon>
        <taxon>Fungi</taxon>
        <taxon>Fungi incertae sedis</taxon>
        <taxon>Mucoromycota</taxon>
        <taxon>Glomeromycotina</taxon>
        <taxon>Glomeromycetes</taxon>
        <taxon>Diversisporales</taxon>
        <taxon>Gigasporaceae</taxon>
        <taxon>Gigaspora</taxon>
    </lineage>
</organism>
<protein>
    <submittedName>
        <fullName evidence="2">Uncharacterized protein</fullName>
    </submittedName>
</protein>
<evidence type="ECO:0000313" key="2">
    <source>
        <dbReference type="EMBL" id="KAF0529719.1"/>
    </source>
</evidence>
<feature type="compositionally biased region" description="Basic residues" evidence="1">
    <location>
        <begin position="27"/>
        <end position="40"/>
    </location>
</feature>
<feature type="region of interest" description="Disordered" evidence="1">
    <location>
        <begin position="1"/>
        <end position="53"/>
    </location>
</feature>
<feature type="compositionally biased region" description="Polar residues" evidence="1">
    <location>
        <begin position="1"/>
        <end position="10"/>
    </location>
</feature>
<feature type="compositionally biased region" description="Basic and acidic residues" evidence="1">
    <location>
        <begin position="11"/>
        <end position="22"/>
    </location>
</feature>
<dbReference type="EMBL" id="WTPW01000258">
    <property type="protein sequence ID" value="KAF0529719.1"/>
    <property type="molecule type" value="Genomic_DNA"/>
</dbReference>
<sequence length="87" mass="10134">MKNETISQNKVFHEITRKDVFGEHGSGNHRKGNRRKRNHGKERGVSHEEDQYDEKCMTNVEPNIELNDSGSYYKKEVELNIGKEKAC</sequence>